<sequence length="136" mass="14100">MPTGFSVRHQKQVTVTGNFNRAPRSSSSPTGGHGLDGMVRCIRCSDAAGSRPATFLFRIALQCGMVPALWSLSGVRCSSTAAVAFRGSGHVFGNVGPAAGPLLLEVCRGFSHGPTLCFLRGSPPPSTMAPSGAHCW</sequence>
<proteinExistence type="predicted"/>
<protein>
    <submittedName>
        <fullName evidence="1">Uncharacterized protein</fullName>
    </submittedName>
</protein>
<gene>
    <name evidence="1" type="ORF">EGYM00163_LOCUS29420</name>
</gene>
<dbReference type="AlphaFoldDB" id="A0A7S4FXB6"/>
<dbReference type="EMBL" id="HBJA01084438">
    <property type="protein sequence ID" value="CAE0818252.1"/>
    <property type="molecule type" value="Transcribed_RNA"/>
</dbReference>
<evidence type="ECO:0000313" key="1">
    <source>
        <dbReference type="EMBL" id="CAE0818252.1"/>
    </source>
</evidence>
<name>A0A7S4FXB6_9EUGL</name>
<organism evidence="1">
    <name type="scientific">Eutreptiella gymnastica</name>
    <dbReference type="NCBI Taxonomy" id="73025"/>
    <lineage>
        <taxon>Eukaryota</taxon>
        <taxon>Discoba</taxon>
        <taxon>Euglenozoa</taxon>
        <taxon>Euglenida</taxon>
        <taxon>Spirocuta</taxon>
        <taxon>Euglenophyceae</taxon>
        <taxon>Eutreptiales</taxon>
        <taxon>Eutreptiaceae</taxon>
        <taxon>Eutreptiella</taxon>
    </lineage>
</organism>
<reference evidence="1" key="1">
    <citation type="submission" date="2021-01" db="EMBL/GenBank/DDBJ databases">
        <authorList>
            <person name="Corre E."/>
            <person name="Pelletier E."/>
            <person name="Niang G."/>
            <person name="Scheremetjew M."/>
            <person name="Finn R."/>
            <person name="Kale V."/>
            <person name="Holt S."/>
            <person name="Cochrane G."/>
            <person name="Meng A."/>
            <person name="Brown T."/>
            <person name="Cohen L."/>
        </authorList>
    </citation>
    <scope>NUCLEOTIDE SEQUENCE</scope>
    <source>
        <strain evidence="1">CCMP1594</strain>
    </source>
</reference>
<accession>A0A7S4FXB6</accession>